<proteinExistence type="inferred from homology"/>
<dbReference type="SUPFAM" id="SSF140490">
    <property type="entry name" value="Nqo1C-terminal domain-like"/>
    <property type="match status" value="1"/>
</dbReference>
<keyword evidence="5" id="KW-0285">Flavoprotein</keyword>
<keyword evidence="12" id="KW-1185">Reference proteome</keyword>
<evidence type="ECO:0000256" key="1">
    <source>
        <dbReference type="ARBA" id="ARBA00001917"/>
    </source>
</evidence>
<dbReference type="Proteomes" id="UP001055955">
    <property type="component" value="Chromosome"/>
</dbReference>
<comment type="similarity">
    <text evidence="3">Belongs to the complex I 51 kDa subunit family.</text>
</comment>
<dbReference type="PROSITE" id="PS00645">
    <property type="entry name" value="COMPLEX1_51K_2"/>
    <property type="match status" value="1"/>
</dbReference>
<dbReference type="EMBL" id="CP092900">
    <property type="protein sequence ID" value="UTC24788.1"/>
    <property type="molecule type" value="Genomic_DNA"/>
</dbReference>
<dbReference type="Pfam" id="PF01512">
    <property type="entry name" value="Complex1_51K"/>
    <property type="match status" value="1"/>
</dbReference>
<dbReference type="NCBIfam" id="NF010120">
    <property type="entry name" value="PRK13596.1"/>
    <property type="match status" value="1"/>
</dbReference>
<evidence type="ECO:0000256" key="3">
    <source>
        <dbReference type="ARBA" id="ARBA00007523"/>
    </source>
</evidence>
<dbReference type="PANTHER" id="PTHR11780:SF10">
    <property type="entry name" value="NADH DEHYDROGENASE [UBIQUINONE] FLAVOPROTEIN 1, MITOCHONDRIAL"/>
    <property type="match status" value="1"/>
</dbReference>
<dbReference type="SUPFAM" id="SSF142019">
    <property type="entry name" value="Nqo1 FMN-binding domain-like"/>
    <property type="match status" value="1"/>
</dbReference>
<protein>
    <submittedName>
        <fullName evidence="11">NADH-quinone oxidoreductase subunit NuoF</fullName>
    </submittedName>
</protein>
<dbReference type="Gene3D" id="3.10.20.600">
    <property type="match status" value="1"/>
</dbReference>
<gene>
    <name evidence="11" type="primary">nuoF</name>
    <name evidence="11" type="ORF">MMH89_01300</name>
</gene>
<dbReference type="Gene3D" id="3.40.50.11540">
    <property type="entry name" value="NADH-ubiquinone oxidoreductase 51kDa subunit"/>
    <property type="match status" value="1"/>
</dbReference>
<feature type="domain" description="NADH-ubiquinone oxidoreductase 51kDa subunit iron-sulphur binding" evidence="10">
    <location>
        <begin position="327"/>
        <end position="372"/>
    </location>
</feature>
<dbReference type="Pfam" id="PF10531">
    <property type="entry name" value="SLBB"/>
    <property type="match status" value="1"/>
</dbReference>
<dbReference type="SUPFAM" id="SSF142984">
    <property type="entry name" value="Nqo1 middle domain-like"/>
    <property type="match status" value="1"/>
</dbReference>
<accession>A0ABY5DLE7</accession>
<dbReference type="InterPro" id="IPR001949">
    <property type="entry name" value="NADH-UbQ_OxRdtase_51kDa_CS"/>
</dbReference>
<evidence type="ECO:0000256" key="6">
    <source>
        <dbReference type="ARBA" id="ARBA00022643"/>
    </source>
</evidence>
<evidence type="ECO:0000256" key="4">
    <source>
        <dbReference type="ARBA" id="ARBA00022485"/>
    </source>
</evidence>
<dbReference type="Pfam" id="PF10589">
    <property type="entry name" value="NADH_4Fe-4S"/>
    <property type="match status" value="1"/>
</dbReference>
<comment type="cofactor">
    <cofactor evidence="2">
        <name>[4Fe-4S] cluster</name>
        <dbReference type="ChEBI" id="CHEBI:49883"/>
    </cofactor>
</comment>
<dbReference type="Gene3D" id="1.20.1440.230">
    <property type="entry name" value="NADH-ubiquinone oxidoreductase 51kDa subunit, iron-sulphur binding domain"/>
    <property type="match status" value="1"/>
</dbReference>
<dbReference type="InterPro" id="IPR011538">
    <property type="entry name" value="Nuo51_FMN-bd"/>
</dbReference>
<dbReference type="SMART" id="SM00928">
    <property type="entry name" value="NADH_4Fe-4S"/>
    <property type="match status" value="1"/>
</dbReference>
<evidence type="ECO:0000256" key="8">
    <source>
        <dbReference type="ARBA" id="ARBA00023004"/>
    </source>
</evidence>
<evidence type="ECO:0000313" key="11">
    <source>
        <dbReference type="EMBL" id="UTC24788.1"/>
    </source>
</evidence>
<dbReference type="InterPro" id="IPR050837">
    <property type="entry name" value="ComplexI_51kDa_subunit"/>
</dbReference>
<keyword evidence="8" id="KW-0408">Iron</keyword>
<reference evidence="11 12" key="1">
    <citation type="journal article" date="2022" name="Nat. Microbiol.">
        <title>The microbiome of a bacterivorous marine choanoflagellate contains a resource-demanding obligate bacterial associate.</title>
        <authorList>
            <person name="Needham D.M."/>
            <person name="Poirier C."/>
            <person name="Bachy C."/>
            <person name="George E.E."/>
            <person name="Wilken S."/>
            <person name="Yung C.C.M."/>
            <person name="Limardo A.J."/>
            <person name="Morando M."/>
            <person name="Sudek L."/>
            <person name="Malmstrom R.R."/>
            <person name="Keeling P.J."/>
            <person name="Santoro A.E."/>
            <person name="Worden A.Z."/>
        </authorList>
    </citation>
    <scope>NUCLEOTIDE SEQUENCE [LARGE SCALE GENOMIC DNA]</scope>
    <source>
        <strain evidence="11 12">Comchoano-1</strain>
    </source>
</reference>
<dbReference type="InterPro" id="IPR037225">
    <property type="entry name" value="Nuo51_FMN-bd_sf"/>
</dbReference>
<dbReference type="InterPro" id="IPR037207">
    <property type="entry name" value="Nuop51_4Fe4S-bd_sf"/>
</dbReference>
<dbReference type="InterPro" id="IPR019575">
    <property type="entry name" value="Nuop51_4Fe4S-bd"/>
</dbReference>
<keyword evidence="4" id="KW-0004">4Fe-4S</keyword>
<comment type="cofactor">
    <cofactor evidence="1">
        <name>FMN</name>
        <dbReference type="ChEBI" id="CHEBI:58210"/>
    </cofactor>
</comment>
<keyword evidence="7" id="KW-0479">Metal-binding</keyword>
<evidence type="ECO:0000259" key="10">
    <source>
        <dbReference type="SMART" id="SM00928"/>
    </source>
</evidence>
<dbReference type="InterPro" id="IPR019554">
    <property type="entry name" value="Soluble_ligand-bd"/>
</dbReference>
<dbReference type="PANTHER" id="PTHR11780">
    <property type="entry name" value="NADH-UBIQUINONE OXIDOREDUCTASE FLAVOPROTEIN 1 NDUFV1"/>
    <property type="match status" value="1"/>
</dbReference>
<keyword evidence="6" id="KW-0288">FMN</keyword>
<organism evidence="11 12">
    <name type="scientific">Candidatus Comchoanobacter bicostacola</name>
    <dbReference type="NCBI Taxonomy" id="2919598"/>
    <lineage>
        <taxon>Bacteria</taxon>
        <taxon>Pseudomonadati</taxon>
        <taxon>Pseudomonadota</taxon>
        <taxon>Gammaproteobacteria</taxon>
        <taxon>Candidatus Comchoanobacterales</taxon>
        <taxon>Candidatus Comchoanobacteraceae</taxon>
        <taxon>Candidatus Comchoanobacter</taxon>
    </lineage>
</organism>
<sequence>MTEVCLRHQSVAGIHQLAVYESVGGYATWRALLAGKIKPEYILQELKRSQLRGRGGAGFLTSMKWQFMNRGTPGDKFLICNSDEGEPGTFKDTLIMKHNPHQLIEGIAICSYVIGASRAYNYIRGEYLQEYHQVERALYEAKEAGLLGANILGSGFNLCIENLLGAGSYIVGEETAMMESIEGKRAMPRNKPPFPAVSGLYGCPTTINNTETLASVPMIVSKGGDWFKSLGVENSGGTKIFCVSGHVVNPGTFELPMGVPMQNLIDLCGGVRHNRRIKAVIPGGTSMRVIPGHTIPEVTMDYDGLARVNSAVGSGGMIVMDETTSMPMALMHMMHFYHQESCGQCTPCREGSGWISQALKQLVKGDGSVALVDEIYQVASSIEGRTICAFGEAITWPVTSFIDHFREEFDRTAELGVKGRPGFEWSIT</sequence>
<name>A0ABY5DLE7_9GAMM</name>
<evidence type="ECO:0000256" key="7">
    <source>
        <dbReference type="ARBA" id="ARBA00022723"/>
    </source>
</evidence>
<evidence type="ECO:0000256" key="9">
    <source>
        <dbReference type="ARBA" id="ARBA00023014"/>
    </source>
</evidence>
<keyword evidence="9" id="KW-0411">Iron-sulfur</keyword>
<evidence type="ECO:0000313" key="12">
    <source>
        <dbReference type="Proteomes" id="UP001055955"/>
    </source>
</evidence>
<evidence type="ECO:0000256" key="5">
    <source>
        <dbReference type="ARBA" id="ARBA00022630"/>
    </source>
</evidence>
<evidence type="ECO:0000256" key="2">
    <source>
        <dbReference type="ARBA" id="ARBA00001966"/>
    </source>
</evidence>